<organism evidence="14 17">
    <name type="scientific">Nelumbo nucifera</name>
    <name type="common">Sacred lotus</name>
    <dbReference type="NCBI Taxonomy" id="4432"/>
    <lineage>
        <taxon>Eukaryota</taxon>
        <taxon>Viridiplantae</taxon>
        <taxon>Streptophyta</taxon>
        <taxon>Embryophyta</taxon>
        <taxon>Tracheophyta</taxon>
        <taxon>Spermatophyta</taxon>
        <taxon>Magnoliopsida</taxon>
        <taxon>Proteales</taxon>
        <taxon>Nelumbonaceae</taxon>
        <taxon>Nelumbo</taxon>
    </lineage>
</organism>
<dbReference type="InterPro" id="IPR036390">
    <property type="entry name" value="WH_DNA-bd_sf"/>
</dbReference>
<feature type="compositionally biased region" description="Basic and acidic residues" evidence="6">
    <location>
        <begin position="994"/>
        <end position="1003"/>
    </location>
</feature>
<evidence type="ECO:0000259" key="7">
    <source>
        <dbReference type="Pfam" id="PF04182"/>
    </source>
</evidence>
<dbReference type="eggNOG" id="ENOG502QPUA">
    <property type="taxonomic scope" value="Eukaryota"/>
</dbReference>
<dbReference type="InterPro" id="IPR036388">
    <property type="entry name" value="WH-like_DNA-bd_sf"/>
</dbReference>
<evidence type="ECO:0000313" key="16">
    <source>
        <dbReference type="RefSeq" id="XP_010273230.1"/>
    </source>
</evidence>
<feature type="region of interest" description="Disordered" evidence="6">
    <location>
        <begin position="1483"/>
        <end position="1511"/>
    </location>
</feature>
<evidence type="ECO:0000313" key="15">
    <source>
        <dbReference type="RefSeq" id="XP_010273229.1"/>
    </source>
</evidence>
<dbReference type="SUPFAM" id="SSF46785">
    <property type="entry name" value="Winged helix' DNA-binding domain"/>
    <property type="match status" value="1"/>
</dbReference>
<dbReference type="InterPro" id="IPR007309">
    <property type="entry name" value="TFIIIC_Bblock-bd"/>
</dbReference>
<dbReference type="PANTHER" id="PTHR15180">
    <property type="entry name" value="GENERAL TRANSCRIPTION FACTOR 3C POLYPEPTIDE 1"/>
    <property type="match status" value="1"/>
</dbReference>
<feature type="domain" description="B-block binding subunit of TFIIIC" evidence="7">
    <location>
        <begin position="115"/>
        <end position="201"/>
    </location>
</feature>
<evidence type="ECO:0000259" key="9">
    <source>
        <dbReference type="Pfam" id="PF24101"/>
    </source>
</evidence>
<dbReference type="RefSeq" id="XP_010273229.1">
    <property type="nucleotide sequence ID" value="XM_010274927.2"/>
</dbReference>
<dbReference type="Pfam" id="PF24538">
    <property type="entry name" value="DUF7599"/>
    <property type="match status" value="1"/>
</dbReference>
<evidence type="ECO:0000259" key="12">
    <source>
        <dbReference type="Pfam" id="PF24657"/>
    </source>
</evidence>
<dbReference type="KEGG" id="nnu:104608836"/>
<dbReference type="GO" id="GO:0003677">
    <property type="term" value="F:DNA binding"/>
    <property type="evidence" value="ECO:0007669"/>
    <property type="project" value="UniProtKB-KW"/>
</dbReference>
<keyword evidence="5" id="KW-0539">Nucleus</keyword>
<dbReference type="Pfam" id="PF04182">
    <property type="entry name" value="B-block_TFIIIC"/>
    <property type="match status" value="1"/>
</dbReference>
<dbReference type="STRING" id="4432.A0A1U8BA17"/>
<dbReference type="InterPro" id="IPR056064">
    <property type="entry name" value="DUF7647"/>
</dbReference>
<dbReference type="InterPro" id="IPR044210">
    <property type="entry name" value="Tfc3-like"/>
</dbReference>
<dbReference type="OMA" id="VESHNMS"/>
<dbReference type="GO" id="GO:0005634">
    <property type="term" value="C:nucleus"/>
    <property type="evidence" value="ECO:0007669"/>
    <property type="project" value="UniProtKB-SubCell"/>
</dbReference>
<dbReference type="Pfam" id="PF23704">
    <property type="entry name" value="WHD_GTF3C1_N"/>
    <property type="match status" value="1"/>
</dbReference>
<dbReference type="Pfam" id="PF24658">
    <property type="entry name" value="DUF7647"/>
    <property type="match status" value="1"/>
</dbReference>
<accession>A0A1U8BA17</accession>
<dbReference type="Pfam" id="PF24655">
    <property type="entry name" value="DUF7645"/>
    <property type="match status" value="1"/>
</dbReference>
<dbReference type="Proteomes" id="UP000189703">
    <property type="component" value="Unplaced"/>
</dbReference>
<dbReference type="GO" id="GO:0042791">
    <property type="term" value="P:5S class rRNA transcription by RNA polymerase III"/>
    <property type="evidence" value="ECO:0000318"/>
    <property type="project" value="GO_Central"/>
</dbReference>
<evidence type="ECO:0000259" key="13">
    <source>
        <dbReference type="Pfam" id="PF24658"/>
    </source>
</evidence>
<keyword evidence="14" id="KW-1185">Reference proteome</keyword>
<feature type="domain" description="General transcription factor 3C polypeptide 1 winged-helix" evidence="8">
    <location>
        <begin position="1"/>
        <end position="104"/>
    </location>
</feature>
<sequence>MDSIISAALEEICAQGTNGILLLDLWPKLQNSLSSAGLHLCNNVKSAIWTRIISIPGLHFEADNSPSTSYSSQDLSNQSFEESEKLRLKIVAAEHLRDSFAGLYDLKAADSGFSPLQRRTLERLAIARTDGITQSQLAKEFGLKGNKIFYIVRSLECRGLIVRQSTIVRTKEHATDGEGDCVLKNTSVVNTNLIHLYRYAKHLSSHERLEITKEDAVEGLGSANGSTTGVDVAGENVREDVLIKDYLPALKAVCDKLEEADGKVLVVSDIKQALGYRKTPGHRAWRHICNRLKDAHLVEEFRAEVNKKVVTCLRLLKRFDPKHFQTKALGCGYDDHDTDQMVKHGKRGQVTDQLVELPLEHQIHDMIDASGSKGLTVTEVCKRLGLNNKRNYTRLLNMFSRFGMQLQAESHNRGMAYRVWTAQNFNRGASIAFPSRHEDTRDGSELSSQSVGDLVLHEKSAPSIVHLDSSASVNESSTPGTVKEGGMNSETCLVLSGDATSNQMVVYGSQPKDLPLEIDCTVPDAERDLVNKVTKSNIVPPGTSSLIFSKPAKLQSCQRYPCLTLAAINTQRERRILERLQEEKFVLAAELHRWLESLEKEKPTTMARKTLNRTLNKLQQEGLCKCVHISVPVVTNCGRSRTTEVVLHPSVQSLPPELLSQIHEKMRSFDIQSRGQGLARLKKDESVPVLNGVQRTQNHVVSDVQAARSEAMRANGFVLAKMVRAKLLHNFLWCYLSSSSDWGDALSSGKHGYDLKNPHSTCKLFSMNAAIKAMPLELFLQVVGSTLKFENLMDSCKRGLRLSDLPVQEYRCLMSTLATGRLSCTVDILRRLKLIRLVTDGRAEQDTIPHAVLTHAMELKPYIEEPLSIVPPSSGVTSIDLRPRVRHDFILSNKDAVDAYWKTLEFCYAAANPTAALHAFPGSAVHEVFFYRSWASVRVMTAEQRAELLKRVVKDGPNKKLSFRECEKIAKDLNLTLQQVLRVYYDKRQQRLSRFQRDSETKGQEFQPVTSKSGSASRKRKKHTETRLSKHVKTYLVSGELDKQIVPISSDGQMEEEQLLLINSSDHEIQLQACDDDVQYETSDDPSEDENNSNNNYAFISQCAFLRQKPTRQSRFFWSQTCDRKLVMQYVRHRAALGAKFNRTDWGSLPDLPAPPDTCRRRMALLNSNLNFRIELMKLCNLLGERYAKNLKNSQGKKSFSRDYCGQMVHDSSLDACRNSNDVVNNLENNFEVQAWDDFEDEAIKMALDEVLQCIRMPKMEALRRVKEAPEREWSDLNLDAKACDAHEDPQSIPSSAVDEEIQNHVGRRRKDSGRRSGCHRLPGKFLKLLNEGINVSRRAYESLAVSNAVELLKLVFLNSSTAPEVPKLLAETLRRYSEHDLFSAFNYLREKKFMVGGNDSQPFVLSQQFLHSVSSSPFPTNTGKRAAKFSSWINEREKGLTEEGVHLDPDLQCGDIFHLLALVYAGELFISPCLPDKGIGEAEEQRGLKRKSDTKDLSGGDKVKKPRSLITKDGEFTSRREKGFPGIMVSVGRVEISRVDALELFKNEEMGVTTLLHSEQNQATSVLATATDLSLSNHFIQSHNFGSNIPISHSPNEFTWEYVASYAEHLVSTFLDQEEQIGPFHSELFKTIYAAIRKAGDQGLTMEAVSQVLGMHGEKMVELTVDVLQVFGLALKVNAYDSVHVVDALYRSKYFLSSVAGHYQDLNPTPSMNSSEMNDNGSLILLPENHDVGTSGKQMSINIDDIHKVTILNLPEEVSQPSNEIQSRNGFEDHMQVKVASSEGIHKNETFKCARSRDCHSFWPILPWINGDGTTNLIVYKGLARRVLGTVMQNPGILQDDLVRRMDVLNPQSCKRLLELMVLDSHLIVRKMYQTISSGPPALLGNFLGNLRSTESICREHYFANPMSTSLL</sequence>
<evidence type="ECO:0000259" key="11">
    <source>
        <dbReference type="Pfam" id="PF24655"/>
    </source>
</evidence>
<evidence type="ECO:0000256" key="2">
    <source>
        <dbReference type="ARBA" id="ARBA00022553"/>
    </source>
</evidence>
<dbReference type="RefSeq" id="XP_010273232.1">
    <property type="nucleotide sequence ID" value="XM_010274930.2"/>
</dbReference>
<feature type="domain" description="DUF7646" evidence="12">
    <location>
        <begin position="345"/>
        <end position="427"/>
    </location>
</feature>
<proteinExistence type="predicted"/>
<dbReference type="InterPro" id="IPR056467">
    <property type="entry name" value="eWH_GTF3C1"/>
</dbReference>
<evidence type="ECO:0000256" key="3">
    <source>
        <dbReference type="ARBA" id="ARBA00023125"/>
    </source>
</evidence>
<feature type="domain" description="GTF3C1 extended winged-helix" evidence="9">
    <location>
        <begin position="566"/>
        <end position="674"/>
    </location>
</feature>
<gene>
    <name evidence="15 16 17" type="primary">LOC104608836</name>
</gene>
<protein>
    <submittedName>
        <fullName evidence="15 16">Uncharacterized protein LOC104608836 isoform X1</fullName>
    </submittedName>
</protein>
<feature type="compositionally biased region" description="Basic residues" evidence="6">
    <location>
        <begin position="1017"/>
        <end position="1026"/>
    </location>
</feature>
<dbReference type="Gene3D" id="1.10.10.10">
    <property type="entry name" value="Winged helix-like DNA-binding domain superfamily/Winged helix DNA-binding domain"/>
    <property type="match status" value="1"/>
</dbReference>
<dbReference type="Pfam" id="PF24657">
    <property type="entry name" value="DUF7646"/>
    <property type="match status" value="1"/>
</dbReference>
<dbReference type="RefSeq" id="XP_010273230.1">
    <property type="nucleotide sequence ID" value="XM_010274928.2"/>
</dbReference>
<dbReference type="GO" id="GO:0000127">
    <property type="term" value="C:transcription factor TFIIIC complex"/>
    <property type="evidence" value="ECO:0000318"/>
    <property type="project" value="GO_Central"/>
</dbReference>
<evidence type="ECO:0000313" key="17">
    <source>
        <dbReference type="RefSeq" id="XP_010273232.1"/>
    </source>
</evidence>
<dbReference type="CDD" id="cd16169">
    <property type="entry name" value="Tau138_eWH"/>
    <property type="match status" value="1"/>
</dbReference>
<evidence type="ECO:0000259" key="10">
    <source>
        <dbReference type="Pfam" id="PF24538"/>
    </source>
</evidence>
<feature type="domain" description="DUF7599" evidence="10">
    <location>
        <begin position="244"/>
        <end position="327"/>
    </location>
</feature>
<evidence type="ECO:0000259" key="8">
    <source>
        <dbReference type="Pfam" id="PF23704"/>
    </source>
</evidence>
<keyword evidence="3" id="KW-0238">DNA-binding</keyword>
<name>A0A1U8BA17_NELNU</name>
<dbReference type="InterPro" id="IPR056428">
    <property type="entry name" value="WH_GTF3C1"/>
</dbReference>
<evidence type="ECO:0000256" key="5">
    <source>
        <dbReference type="ARBA" id="ARBA00023242"/>
    </source>
</evidence>
<keyword evidence="4" id="KW-0804">Transcription</keyword>
<feature type="domain" description="DUF7645" evidence="11">
    <location>
        <begin position="936"/>
        <end position="996"/>
    </location>
</feature>
<comment type="subcellular location">
    <subcellularLocation>
        <location evidence="1">Nucleus</location>
    </subcellularLocation>
</comment>
<dbReference type="Pfam" id="PF24101">
    <property type="entry name" value="WHD_GTF3C1"/>
    <property type="match status" value="1"/>
</dbReference>
<evidence type="ECO:0000313" key="14">
    <source>
        <dbReference type="Proteomes" id="UP000189703"/>
    </source>
</evidence>
<keyword evidence="2" id="KW-0597">Phosphoprotein</keyword>
<feature type="compositionally biased region" description="Basic and acidic residues" evidence="6">
    <location>
        <begin position="1483"/>
        <end position="1504"/>
    </location>
</feature>
<dbReference type="InterPro" id="IPR056062">
    <property type="entry name" value="DUF7645"/>
</dbReference>
<evidence type="ECO:0000256" key="6">
    <source>
        <dbReference type="SAM" id="MobiDB-lite"/>
    </source>
</evidence>
<feature type="domain" description="DUF7647" evidence="13">
    <location>
        <begin position="757"/>
        <end position="935"/>
    </location>
</feature>
<dbReference type="GeneID" id="104608836"/>
<dbReference type="InterPro" id="IPR056020">
    <property type="entry name" value="DUF7599"/>
</dbReference>
<dbReference type="InterPro" id="IPR056063">
    <property type="entry name" value="DUF7646"/>
</dbReference>
<dbReference type="GO" id="GO:0006384">
    <property type="term" value="P:transcription initiation at RNA polymerase III promoter"/>
    <property type="evidence" value="ECO:0000318"/>
    <property type="project" value="GO_Central"/>
</dbReference>
<dbReference type="InterPro" id="IPR035625">
    <property type="entry name" value="Tfc3-like_eWH"/>
</dbReference>
<reference evidence="15 16" key="1">
    <citation type="submission" date="2025-04" db="UniProtKB">
        <authorList>
            <consortium name="RefSeq"/>
        </authorList>
    </citation>
    <scope>IDENTIFICATION</scope>
</reference>
<feature type="region of interest" description="Disordered" evidence="6">
    <location>
        <begin position="994"/>
        <end position="1026"/>
    </location>
</feature>
<evidence type="ECO:0000256" key="4">
    <source>
        <dbReference type="ARBA" id="ARBA00023163"/>
    </source>
</evidence>
<evidence type="ECO:0000256" key="1">
    <source>
        <dbReference type="ARBA" id="ARBA00004123"/>
    </source>
</evidence>
<dbReference type="OrthoDB" id="68020at2759"/>
<dbReference type="PANTHER" id="PTHR15180:SF1">
    <property type="entry name" value="GENERAL TRANSCRIPTION FACTOR 3C POLYPEPTIDE 1"/>
    <property type="match status" value="1"/>
</dbReference>